<evidence type="ECO:0000259" key="5">
    <source>
        <dbReference type="Pfam" id="PF03968"/>
    </source>
</evidence>
<proteinExistence type="inferred from homology"/>
<dbReference type="EMBL" id="AMSD01000002">
    <property type="protein sequence ID" value="EPE37274.1"/>
    <property type="molecule type" value="Genomic_DNA"/>
</dbReference>
<comment type="similarity">
    <text evidence="4">Belongs to the LptD family.</text>
</comment>
<reference evidence="7 8" key="1">
    <citation type="journal article" date="2014" name="Environ. Microbiol.">
        <title>Genomic signatures of obligate host dependence in the luminous bacterial symbiont of a vertebrate.</title>
        <authorList>
            <person name="Hendry T.A."/>
            <person name="de Wet J.R."/>
            <person name="Dunlap P.V."/>
        </authorList>
    </citation>
    <scope>NUCLEOTIDE SEQUENCE [LARGE SCALE GENOMIC DNA]</scope>
    <source>
        <strain evidence="7 8">Akat1</strain>
    </source>
</reference>
<comment type="caution">
    <text evidence="7">The sequence shown here is derived from an EMBL/GenBank/DDBJ whole genome shotgun (WGS) entry which is preliminary data.</text>
</comment>
<evidence type="ECO:0000256" key="2">
    <source>
        <dbReference type="ARBA" id="ARBA00023136"/>
    </source>
</evidence>
<evidence type="ECO:0000259" key="6">
    <source>
        <dbReference type="Pfam" id="PF04453"/>
    </source>
</evidence>
<evidence type="ECO:0000313" key="8">
    <source>
        <dbReference type="Proteomes" id="UP000053688"/>
    </source>
</evidence>
<dbReference type="eggNOG" id="COG1452">
    <property type="taxonomic scope" value="Bacteria"/>
</dbReference>
<keyword evidence="8" id="KW-1185">Reference proteome</keyword>
<comment type="subcellular location">
    <subcellularLocation>
        <location evidence="4">Cell outer membrane</location>
    </subcellularLocation>
</comment>
<dbReference type="InterPro" id="IPR005653">
    <property type="entry name" value="OstA-like_N"/>
</dbReference>
<keyword evidence="1 4" id="KW-0732">Signal</keyword>
<dbReference type="InterPro" id="IPR007543">
    <property type="entry name" value="LptD_C"/>
</dbReference>
<dbReference type="NCBIfam" id="NF002997">
    <property type="entry name" value="PRK03761.1"/>
    <property type="match status" value="1"/>
</dbReference>
<dbReference type="HAMAP" id="MF_01411">
    <property type="entry name" value="LPS_assembly_LptD"/>
    <property type="match status" value="1"/>
</dbReference>
<evidence type="ECO:0000256" key="3">
    <source>
        <dbReference type="ARBA" id="ARBA00023237"/>
    </source>
</evidence>
<feature type="domain" description="Organic solvent tolerance-like N-terminal" evidence="5">
    <location>
        <begin position="79"/>
        <end position="211"/>
    </location>
</feature>
<sequence>MTLVLQNIFVLNWIKKIEKTDIKFLLTLLRNLINVVFFTLISTQILAKSDKSLQDECCSNKQCVNAKLPLIDSNTSSIQIEANSLEAFNQNKVKYSGNVVIVQGNKQIKSDTVTLYEINKRIVAQGNVNINDGKLDIFSDKVVNYFDTDFMLMENNKYNFLCKPGRGEAYKISKIDKSTYIMENAYITSCSEKNNTWKLNASRIVIDQNKEEATFYHPRFKIYNFPIFYLPILTVPISNTRKTGFLYPNISYGSKNGFTIETPIYWNLSENYDLETTLIHMTKRNLQFNNKFRYLSTFGSGTIHLEFLPKDKKHPEKKKRWGLLYKHEGNFQQDWKLKFNYLKISDNNYFSNVNSNIGNQENNQIQESKISYYSDKWDISLLIHNLQPFTENDIPYRIIPQFNFNYYAPMLMKFLDFDLTGQISKFNANNKKAPSTIRIHIEPGLKVPISNSWGVWITEARLLGTYYQEKTAPSAHLKRQKKQITRLIPTFKTRGSIILERHMKTFKNYIQTLEPEIQYLYIPEKEKSNSSYDTTFLQTDYYHLFRNRNFSSIDKIVGSNQFSYAVSSRFFNNSYKERLNISLGQIFYLKKNFTNIQSNISSSHYSSLSATMDFNYDDNLFYHSNFQYDTNSKKIQLSNFTLEYQFNNGYLQTSYRYIKPSYIEKILAYGYSKDRLKELSQSKISQLGLLTAYQINHKWQANAQYFFDLTTKQELEWLTGLGYHSNCWYVALTYSKELKNQKTKNNKKPKYEDRFNLKFGVLGFGTNSNLKLNNRIIGNEFTSRLGYSHPFLLKQSTT</sequence>
<organism evidence="7 8">
    <name type="scientific">Candidatus Photodesmus katoptron Akat1</name>
    <dbReference type="NCBI Taxonomy" id="1236703"/>
    <lineage>
        <taxon>Bacteria</taxon>
        <taxon>Pseudomonadati</taxon>
        <taxon>Pseudomonadota</taxon>
        <taxon>Gammaproteobacteria</taxon>
        <taxon>Vibrionales</taxon>
        <taxon>Vibrionaceae</taxon>
        <taxon>Candidatus Photodesmus</taxon>
    </lineage>
</organism>
<dbReference type="GO" id="GO:1990351">
    <property type="term" value="C:transporter complex"/>
    <property type="evidence" value="ECO:0007669"/>
    <property type="project" value="TreeGrafter"/>
</dbReference>
<accession>S3DJH0</accession>
<comment type="caution">
    <text evidence="4">Lacks conserved residue(s) required for the propagation of feature annotation.</text>
</comment>
<dbReference type="Proteomes" id="UP000053688">
    <property type="component" value="Unassembled WGS sequence"/>
</dbReference>
<feature type="domain" description="LptD C-terminal" evidence="6">
    <location>
        <begin position="318"/>
        <end position="699"/>
    </location>
</feature>
<dbReference type="InterPro" id="IPR020889">
    <property type="entry name" value="LipoPS_assembly_LptD"/>
</dbReference>
<keyword evidence="3 4" id="KW-0998">Cell outer membrane</keyword>
<comment type="subunit">
    <text evidence="4">Component of the lipopolysaccharide transport and assembly complex. Interacts with LptE and LptA.</text>
</comment>
<keyword evidence="2 4" id="KW-0472">Membrane</keyword>
<protein>
    <recommendedName>
        <fullName evidence="4">LPS-assembly protein LptD</fullName>
    </recommendedName>
</protein>
<evidence type="ECO:0000256" key="1">
    <source>
        <dbReference type="ARBA" id="ARBA00022729"/>
    </source>
</evidence>
<evidence type="ECO:0000256" key="4">
    <source>
        <dbReference type="HAMAP-Rule" id="MF_01411"/>
    </source>
</evidence>
<dbReference type="GO" id="GO:0043165">
    <property type="term" value="P:Gram-negative-bacterium-type cell outer membrane assembly"/>
    <property type="evidence" value="ECO:0007669"/>
    <property type="project" value="UniProtKB-UniRule"/>
</dbReference>
<dbReference type="STRING" id="28176.CF66_7006"/>
<name>S3DJH0_9GAMM</name>
<evidence type="ECO:0000313" key="7">
    <source>
        <dbReference type="EMBL" id="EPE37274.1"/>
    </source>
</evidence>
<dbReference type="Pfam" id="PF04453">
    <property type="entry name" value="LptD"/>
    <property type="match status" value="1"/>
</dbReference>
<dbReference type="PANTHER" id="PTHR30189">
    <property type="entry name" value="LPS-ASSEMBLY PROTEIN"/>
    <property type="match status" value="1"/>
</dbReference>
<gene>
    <name evidence="4" type="primary">lptD</name>
    <name evidence="7" type="ORF">O1U_0574</name>
</gene>
<dbReference type="InterPro" id="IPR050218">
    <property type="entry name" value="LptD"/>
</dbReference>
<dbReference type="Gene3D" id="2.60.450.10">
    <property type="entry name" value="Lipopolysaccharide (LPS) transport protein A like domain"/>
    <property type="match status" value="1"/>
</dbReference>
<dbReference type="PANTHER" id="PTHR30189:SF1">
    <property type="entry name" value="LPS-ASSEMBLY PROTEIN LPTD"/>
    <property type="match status" value="1"/>
</dbReference>
<dbReference type="GO" id="GO:0015920">
    <property type="term" value="P:lipopolysaccharide transport"/>
    <property type="evidence" value="ECO:0007669"/>
    <property type="project" value="InterPro"/>
</dbReference>
<dbReference type="AlphaFoldDB" id="S3DJH0"/>
<dbReference type="GO" id="GO:0009279">
    <property type="term" value="C:cell outer membrane"/>
    <property type="evidence" value="ECO:0007669"/>
    <property type="project" value="UniProtKB-SubCell"/>
</dbReference>
<comment type="function">
    <text evidence="4">Together with LptE, is involved in the assembly of lipopolysaccharide (LPS) at the surface of the outer membrane.</text>
</comment>
<dbReference type="Pfam" id="PF03968">
    <property type="entry name" value="LptD_N"/>
    <property type="match status" value="1"/>
</dbReference>